<feature type="transmembrane region" description="Helical" evidence="16">
    <location>
        <begin position="62"/>
        <end position="82"/>
    </location>
</feature>
<evidence type="ECO:0000256" key="15">
    <source>
        <dbReference type="PIRSR" id="PIRSR606539-3"/>
    </source>
</evidence>
<feature type="binding site" evidence="14">
    <location>
        <position position="800"/>
    </location>
    <ligand>
        <name>ATP</name>
        <dbReference type="ChEBI" id="CHEBI:30616"/>
    </ligand>
</feature>
<feature type="binding site" evidence="14">
    <location>
        <position position="656"/>
    </location>
    <ligand>
        <name>ATP</name>
        <dbReference type="ChEBI" id="CHEBI:30616"/>
    </ligand>
</feature>
<feature type="domain" description="P-type ATPase C-terminal" evidence="18">
    <location>
        <begin position="822"/>
        <end position="1018"/>
    </location>
</feature>
<feature type="binding site" evidence="14">
    <location>
        <position position="484"/>
    </location>
    <ligand>
        <name>ATP</name>
        <dbReference type="ChEBI" id="CHEBI:30616"/>
    </ligand>
</feature>
<dbReference type="PANTHER" id="PTHR24092:SF198">
    <property type="entry name" value="PHOSPHOLIPID-TRANSPORTING ATPASE"/>
    <property type="match status" value="1"/>
</dbReference>
<dbReference type="SFLD" id="SFLDF00027">
    <property type="entry name" value="p-type_atpase"/>
    <property type="match status" value="1"/>
</dbReference>
<dbReference type="InterPro" id="IPR032630">
    <property type="entry name" value="P_typ_ATPase_c"/>
</dbReference>
<keyword evidence="5 15" id="KW-0479">Metal-binding</keyword>
<evidence type="ECO:0000256" key="9">
    <source>
        <dbReference type="ARBA" id="ARBA00022967"/>
    </source>
</evidence>
<evidence type="ECO:0000313" key="19">
    <source>
        <dbReference type="Ensembl" id="ENSPKIP00000041811.1"/>
    </source>
</evidence>
<dbReference type="InterPro" id="IPR023214">
    <property type="entry name" value="HAD_sf"/>
</dbReference>
<keyword evidence="9 16" id="KW-1278">Translocase</keyword>
<dbReference type="InterPro" id="IPR001757">
    <property type="entry name" value="P_typ_ATPase"/>
</dbReference>
<feature type="transmembrane region" description="Helical" evidence="16">
    <location>
        <begin position="270"/>
        <end position="292"/>
    </location>
</feature>
<dbReference type="InterPro" id="IPR006539">
    <property type="entry name" value="P-type_ATPase_IV"/>
</dbReference>
<evidence type="ECO:0000256" key="4">
    <source>
        <dbReference type="ARBA" id="ARBA00022692"/>
    </source>
</evidence>
<feature type="transmembrane region" description="Helical" evidence="16">
    <location>
        <begin position="312"/>
        <end position="329"/>
    </location>
</feature>
<dbReference type="FunFam" id="3.40.50.1000:FF:000014">
    <property type="entry name" value="Phospholipid-transporting ATPase"/>
    <property type="match status" value="1"/>
</dbReference>
<dbReference type="NCBIfam" id="TIGR01652">
    <property type="entry name" value="ATPase-Plipid"/>
    <property type="match status" value="1"/>
</dbReference>
<dbReference type="Gene3D" id="2.70.150.10">
    <property type="entry name" value="Calcium-transporting ATPase, cytoplasmic transduction domain A"/>
    <property type="match status" value="1"/>
</dbReference>
<dbReference type="EC" id="7.6.2.1" evidence="16"/>
<proteinExistence type="inferred from homology"/>
<comment type="catalytic activity">
    <reaction evidence="12 16">
        <text>ATP + H2O + phospholipidSide 1 = ADP + phosphate + phospholipidSide 2.</text>
        <dbReference type="EC" id="7.6.2.1"/>
    </reaction>
</comment>
<feature type="binding site" evidence="15">
    <location>
        <position position="385"/>
    </location>
    <ligand>
        <name>Mg(2+)</name>
        <dbReference type="ChEBI" id="CHEBI:18420"/>
    </ligand>
</feature>
<keyword evidence="11 16" id="KW-0472">Membrane</keyword>
<feature type="binding site" evidence="14">
    <location>
        <position position="655"/>
    </location>
    <ligand>
        <name>ATP</name>
        <dbReference type="ChEBI" id="CHEBI:30616"/>
    </ligand>
</feature>
<feature type="binding site" evidence="14">
    <location>
        <position position="385"/>
    </location>
    <ligand>
        <name>ATP</name>
        <dbReference type="ChEBI" id="CHEBI:30616"/>
    </ligand>
</feature>
<accession>A0A3B3THL5</accession>
<feature type="binding site" evidence="14">
    <location>
        <position position="387"/>
    </location>
    <ligand>
        <name>ATP</name>
        <dbReference type="ChEBI" id="CHEBI:30616"/>
    </ligand>
</feature>
<dbReference type="SFLD" id="SFLDG00002">
    <property type="entry name" value="C1.7:_P-type_atpase_like"/>
    <property type="match status" value="1"/>
</dbReference>
<dbReference type="AlphaFoldDB" id="A0A3B3THL5"/>
<keyword evidence="4 16" id="KW-0812">Transmembrane</keyword>
<dbReference type="Pfam" id="PF13246">
    <property type="entry name" value="Cation_ATPase"/>
    <property type="match status" value="1"/>
</dbReference>
<dbReference type="PRINTS" id="PR00119">
    <property type="entry name" value="CATATPASE"/>
</dbReference>
<dbReference type="InterPro" id="IPR023298">
    <property type="entry name" value="ATPase_P-typ_TM_dom_sf"/>
</dbReference>
<feature type="binding site" evidence="14">
    <location>
        <position position="386"/>
    </location>
    <ligand>
        <name>ATP</name>
        <dbReference type="ChEBI" id="CHEBI:30616"/>
    </ligand>
</feature>
<feature type="binding site" evidence="14">
    <location>
        <position position="657"/>
    </location>
    <ligand>
        <name>ATP</name>
        <dbReference type="ChEBI" id="CHEBI:30616"/>
    </ligand>
</feature>
<dbReference type="InterPro" id="IPR008250">
    <property type="entry name" value="ATPase_P-typ_transduc_dom_A_sf"/>
</dbReference>
<feature type="binding site" evidence="15">
    <location>
        <position position="387"/>
    </location>
    <ligand>
        <name>Mg(2+)</name>
        <dbReference type="ChEBI" id="CHEBI:18420"/>
    </ligand>
</feature>
<comment type="cofactor">
    <cofactor evidence="1 15">
        <name>Mg(2+)</name>
        <dbReference type="ChEBI" id="CHEBI:18420"/>
    </cofactor>
</comment>
<keyword evidence="20" id="KW-1185">Reference proteome</keyword>
<dbReference type="GO" id="GO:0005886">
    <property type="term" value="C:plasma membrane"/>
    <property type="evidence" value="ECO:0007669"/>
    <property type="project" value="TreeGrafter"/>
</dbReference>
<feature type="binding site" evidence="14">
    <location>
        <position position="546"/>
    </location>
    <ligand>
        <name>ATP</name>
        <dbReference type="ChEBI" id="CHEBI:30616"/>
    </ligand>
</feature>
<evidence type="ECO:0000259" key="17">
    <source>
        <dbReference type="Pfam" id="PF16209"/>
    </source>
</evidence>
<feature type="binding site" evidence="14">
    <location>
        <position position="770"/>
    </location>
    <ligand>
        <name>ATP</name>
        <dbReference type="ChEBI" id="CHEBI:30616"/>
    </ligand>
</feature>
<evidence type="ECO:0000256" key="8">
    <source>
        <dbReference type="ARBA" id="ARBA00022842"/>
    </source>
</evidence>
<evidence type="ECO:0000256" key="13">
    <source>
        <dbReference type="PIRSR" id="PIRSR606539-1"/>
    </source>
</evidence>
<dbReference type="Pfam" id="PF16209">
    <property type="entry name" value="PhoLip_ATPase_N"/>
    <property type="match status" value="1"/>
</dbReference>
<dbReference type="GO" id="GO:0007030">
    <property type="term" value="P:Golgi organization"/>
    <property type="evidence" value="ECO:0007669"/>
    <property type="project" value="TreeGrafter"/>
</dbReference>
<evidence type="ECO:0000256" key="7">
    <source>
        <dbReference type="ARBA" id="ARBA00022840"/>
    </source>
</evidence>
<feature type="transmembrane region" description="Helical" evidence="16">
    <location>
        <begin position="853"/>
        <end position="873"/>
    </location>
</feature>
<dbReference type="Pfam" id="PF16212">
    <property type="entry name" value="PhoLip_ATPase_C"/>
    <property type="match status" value="1"/>
</dbReference>
<keyword evidence="8 15" id="KW-0460">Magnesium</keyword>
<evidence type="ECO:0000259" key="18">
    <source>
        <dbReference type="Pfam" id="PF16212"/>
    </source>
</evidence>
<dbReference type="InterPro" id="IPR018303">
    <property type="entry name" value="ATPase_P-typ_P_site"/>
</dbReference>
<keyword evidence="6 14" id="KW-0547">Nucleotide-binding</keyword>
<feature type="binding site" evidence="14">
    <location>
        <position position="579"/>
    </location>
    <ligand>
        <name>ATP</name>
        <dbReference type="ChEBI" id="CHEBI:30616"/>
    </ligand>
</feature>
<dbReference type="GO" id="GO:0000287">
    <property type="term" value="F:magnesium ion binding"/>
    <property type="evidence" value="ECO:0007669"/>
    <property type="project" value="UniProtKB-UniRule"/>
</dbReference>
<dbReference type="SFLD" id="SFLDS00003">
    <property type="entry name" value="Haloacid_Dehalogenase"/>
    <property type="match status" value="1"/>
</dbReference>
<evidence type="ECO:0000256" key="3">
    <source>
        <dbReference type="ARBA" id="ARBA00008109"/>
    </source>
</evidence>
<dbReference type="Gene3D" id="3.40.50.1000">
    <property type="entry name" value="HAD superfamily/HAD-like"/>
    <property type="match status" value="1"/>
</dbReference>
<feature type="active site" description="4-aspartylphosphate intermediate" evidence="13">
    <location>
        <position position="385"/>
    </location>
</feature>
<evidence type="ECO:0000256" key="1">
    <source>
        <dbReference type="ARBA" id="ARBA00001946"/>
    </source>
</evidence>
<dbReference type="NCBIfam" id="TIGR01494">
    <property type="entry name" value="ATPase_P-type"/>
    <property type="match status" value="1"/>
</dbReference>
<dbReference type="Proteomes" id="UP000261540">
    <property type="component" value="Unplaced"/>
</dbReference>
<feature type="binding site" evidence="14">
    <location>
        <position position="776"/>
    </location>
    <ligand>
        <name>ATP</name>
        <dbReference type="ChEBI" id="CHEBI:30616"/>
    </ligand>
</feature>
<feature type="transmembrane region" description="Helical" evidence="16">
    <location>
        <begin position="942"/>
        <end position="965"/>
    </location>
</feature>
<evidence type="ECO:0000256" key="12">
    <source>
        <dbReference type="ARBA" id="ARBA00034036"/>
    </source>
</evidence>
<feature type="binding site" evidence="14">
    <location>
        <position position="525"/>
    </location>
    <ligand>
        <name>ATP</name>
        <dbReference type="ChEBI" id="CHEBI:30616"/>
    </ligand>
</feature>
<evidence type="ECO:0000256" key="6">
    <source>
        <dbReference type="ARBA" id="ARBA00022741"/>
    </source>
</evidence>
<dbReference type="PROSITE" id="PS00154">
    <property type="entry name" value="ATPASE_E1_E2"/>
    <property type="match status" value="1"/>
</dbReference>
<feature type="binding site" evidence="15">
    <location>
        <position position="796"/>
    </location>
    <ligand>
        <name>Mg(2+)</name>
        <dbReference type="ChEBI" id="CHEBI:18420"/>
    </ligand>
</feature>
<evidence type="ECO:0000256" key="16">
    <source>
        <dbReference type="RuleBase" id="RU362033"/>
    </source>
</evidence>
<feature type="transmembrane region" description="Helical" evidence="16">
    <location>
        <begin position="885"/>
        <end position="904"/>
    </location>
</feature>
<reference evidence="19" key="2">
    <citation type="submission" date="2025-09" db="UniProtKB">
        <authorList>
            <consortium name="Ensembl"/>
        </authorList>
    </citation>
    <scope>IDENTIFICATION</scope>
</reference>
<dbReference type="GO" id="GO:0045332">
    <property type="term" value="P:phospholipid translocation"/>
    <property type="evidence" value="ECO:0007669"/>
    <property type="project" value="TreeGrafter"/>
</dbReference>
<reference evidence="19" key="1">
    <citation type="submission" date="2025-08" db="UniProtKB">
        <authorList>
            <consortium name="Ensembl"/>
        </authorList>
    </citation>
    <scope>IDENTIFICATION</scope>
</reference>
<comment type="subcellular location">
    <subcellularLocation>
        <location evidence="2 16">Membrane</location>
        <topology evidence="2 16">Multi-pass membrane protein</topology>
    </subcellularLocation>
</comment>
<feature type="binding site" evidence="15">
    <location>
        <position position="800"/>
    </location>
    <ligand>
        <name>Mg(2+)</name>
        <dbReference type="ChEBI" id="CHEBI:18420"/>
    </ligand>
</feature>
<dbReference type="InterPro" id="IPR023299">
    <property type="entry name" value="ATPase_P-typ_cyto_dom_N"/>
</dbReference>
<dbReference type="InterPro" id="IPR032631">
    <property type="entry name" value="P-type_ATPase_N"/>
</dbReference>
<feature type="domain" description="P-type ATPase N-terminal" evidence="17">
    <location>
        <begin position="21"/>
        <end position="85"/>
    </location>
</feature>
<dbReference type="GO" id="GO:0140326">
    <property type="term" value="F:ATPase-coupled intramembrane lipid transporter activity"/>
    <property type="evidence" value="ECO:0007669"/>
    <property type="project" value="UniProtKB-EC"/>
</dbReference>
<dbReference type="Gene3D" id="3.40.1110.10">
    <property type="entry name" value="Calcium-transporting ATPase, cytoplasmic domain N"/>
    <property type="match status" value="1"/>
</dbReference>
<dbReference type="InterPro" id="IPR044492">
    <property type="entry name" value="P_typ_ATPase_HD_dom"/>
</dbReference>
<dbReference type="SUPFAM" id="SSF81665">
    <property type="entry name" value="Calcium ATPase, transmembrane domain M"/>
    <property type="match status" value="1"/>
</dbReference>
<organism evidence="19 20">
    <name type="scientific">Paramormyrops kingsleyae</name>
    <dbReference type="NCBI Taxonomy" id="1676925"/>
    <lineage>
        <taxon>Eukaryota</taxon>
        <taxon>Metazoa</taxon>
        <taxon>Chordata</taxon>
        <taxon>Craniata</taxon>
        <taxon>Vertebrata</taxon>
        <taxon>Euteleostomi</taxon>
        <taxon>Actinopterygii</taxon>
        <taxon>Neopterygii</taxon>
        <taxon>Teleostei</taxon>
        <taxon>Osteoglossocephala</taxon>
        <taxon>Osteoglossomorpha</taxon>
        <taxon>Osteoglossiformes</taxon>
        <taxon>Mormyridae</taxon>
        <taxon>Paramormyrops</taxon>
    </lineage>
</organism>
<dbReference type="SUPFAM" id="SSF81653">
    <property type="entry name" value="Calcium ATPase, transduction domain A"/>
    <property type="match status" value="1"/>
</dbReference>
<keyword evidence="7 14" id="KW-0067">ATP-binding</keyword>
<dbReference type="GeneTree" id="ENSGT00940000160463"/>
<dbReference type="SUPFAM" id="SSF56784">
    <property type="entry name" value="HAD-like"/>
    <property type="match status" value="1"/>
</dbReference>
<evidence type="ECO:0000256" key="14">
    <source>
        <dbReference type="PIRSR" id="PIRSR606539-2"/>
    </source>
</evidence>
<dbReference type="GO" id="GO:0005802">
    <property type="term" value="C:trans-Golgi network"/>
    <property type="evidence" value="ECO:0007669"/>
    <property type="project" value="TreeGrafter"/>
</dbReference>
<comment type="similarity">
    <text evidence="3 16">Belongs to the cation transport ATPase (P-type) (TC 3.A.3) family. Type IV subfamily.</text>
</comment>
<evidence type="ECO:0000256" key="2">
    <source>
        <dbReference type="ARBA" id="ARBA00004141"/>
    </source>
</evidence>
<keyword evidence="10 16" id="KW-1133">Transmembrane helix</keyword>
<evidence type="ECO:0000256" key="10">
    <source>
        <dbReference type="ARBA" id="ARBA00022989"/>
    </source>
</evidence>
<dbReference type="InterPro" id="IPR036412">
    <property type="entry name" value="HAD-like_sf"/>
</dbReference>
<dbReference type="Ensembl" id="ENSPKIT00000022851.1">
    <property type="protein sequence ID" value="ENSPKIP00000041811.1"/>
    <property type="gene ID" value="ENSPKIG00000018165.1"/>
</dbReference>
<dbReference type="PANTHER" id="PTHR24092">
    <property type="entry name" value="PROBABLE PHOSPHOLIPID-TRANSPORTING ATPASE"/>
    <property type="match status" value="1"/>
</dbReference>
<dbReference type="GO" id="GO:0016887">
    <property type="term" value="F:ATP hydrolysis activity"/>
    <property type="evidence" value="ECO:0007669"/>
    <property type="project" value="InterPro"/>
</dbReference>
<dbReference type="STRING" id="1676925.ENSPKIP00000041811"/>
<evidence type="ECO:0000313" key="20">
    <source>
        <dbReference type="Proteomes" id="UP000261540"/>
    </source>
</evidence>
<protein>
    <recommendedName>
        <fullName evidence="16">Phospholipid-transporting ATPase</fullName>
        <ecNumber evidence="16">7.6.2.1</ecNumber>
    </recommendedName>
</protein>
<sequence>MEDLSWEVRANNRLFHRKQRRRSCLCLHRGRYSDNVIRSYKYSALTFLPLSLFEQFQRIANIYFLCIVVLQSIPAISTLPWYTTMIPLLTVLSVRGFKDLADDLARRHSDSQINRQPCDLLTNEGFTSVQWKDVCVGDVLRLHKDQTVPADLLLLTTTEPHSLCYIETSDIDGETNLKIRQALAVTHQELSQVWCEEPNSHLHSFKGVLEWRDMRHLLDTGHILLRGTVLRNTRVAYGLTIYTGLDSKILQNCGQTAVKTTQVERTLNKVVVGIVLLVLLFALLLAVGAGIFEARVAPGIEALAELGGRYTPVYKVFLTFWGYIILLSPSMPMSLYITFELVHVIHSLFIGWDLDLYDGGVDVPAHARSTTLNEELGQVRYLLSDKTGTLTENRLIFRQCCVAGVLYGLLAVSCPPHSSPPLDLSWNPFSCGGLQFSDKRLVDTLRKPGSPDVREFFKALALCHTVMAEWKDGAPVYQAASPDEETLVGAARELGWVFLSRTRDSMTLSELGHRRQYQLLALLDFTSQRRRMSVLGKPGELKLYCKGADIVILERLRKDSTYCESTEKALEVFSQGCLRTLCVAVRSVQEGLWEEWSRALELAAMTTGASDDLYDNMERELTLLGVTAIEDQLQVGVPETIATLRQAGIKVWVLTGDKKETAVNVGFACRLLDPGTRLLQGEELRSGLKTHGRAHECREGHLALTLADILILRARSKRHILYKGWTGNQSKHTTSSTPPPSLQVEFEEQPELGKRFIALSRQCQAVLCCRTTPSQKAGVVQLIRKYTSSITMAIGDGANDVNMIKTAHIGVGLNGLEGGQAVQNADFSLAKFHFLRKLLLVHGRWSYRRISVFLRYFLYKTSSFAFVHVWFAFCNGFSGQPMYETWFITLYTVLYTSFPVQCLLPSLSWQDVSAEGSLRWPSLYQLGVGRQLFNPRLLAGTFLYSIYTSLVLFFLPLSVFCFSAIDFQTFSITVLILQTGYWTMFNVAAIVFSMSMYFLATLILHSPLLHTIAPADFYFLGTRRFLAAWHLTAPSLTGPHSVSNQGTSCIRRHL</sequence>
<dbReference type="SUPFAM" id="SSF81660">
    <property type="entry name" value="Metal cation-transporting ATPase, ATP-binding domain N"/>
    <property type="match status" value="1"/>
</dbReference>
<dbReference type="GO" id="GO:0005524">
    <property type="term" value="F:ATP binding"/>
    <property type="evidence" value="ECO:0007669"/>
    <property type="project" value="UniProtKB-UniRule"/>
</dbReference>
<feature type="binding site" evidence="14">
    <location>
        <position position="799"/>
    </location>
    <ligand>
        <name>ATP</name>
        <dbReference type="ChEBI" id="CHEBI:30616"/>
    </ligand>
</feature>
<evidence type="ECO:0000256" key="5">
    <source>
        <dbReference type="ARBA" id="ARBA00022723"/>
    </source>
</evidence>
<evidence type="ECO:0000256" key="11">
    <source>
        <dbReference type="ARBA" id="ARBA00023136"/>
    </source>
</evidence>
<name>A0A3B3THL5_9TELE</name>